<keyword evidence="12" id="KW-1185">Reference proteome</keyword>
<keyword evidence="3" id="KW-0963">Cytoplasm</keyword>
<dbReference type="InterPro" id="IPR042233">
    <property type="entry name" value="Cell_div_ZapA_N"/>
</dbReference>
<comment type="function">
    <text evidence="7">Activator of cell division through the inhibition of FtsZ GTPase activity, therefore promoting FtsZ assembly into bundles of protofilaments necessary for the formation of the division Z ring. It is recruited early at mid-cell but it is not essential for cell division.</text>
</comment>
<dbReference type="Gene3D" id="3.30.160.880">
    <property type="entry name" value="Cell division protein ZapA protomer, N-terminal domain"/>
    <property type="match status" value="1"/>
</dbReference>
<keyword evidence="4 11" id="KW-0132">Cell division</keyword>
<evidence type="ECO:0000256" key="9">
    <source>
        <dbReference type="ARBA" id="ARBA00033158"/>
    </source>
</evidence>
<dbReference type="InterPro" id="IPR007838">
    <property type="entry name" value="Cell_div_ZapA-like"/>
</dbReference>
<reference evidence="11 12" key="1">
    <citation type="submission" date="2017-12" db="EMBL/GenBank/DDBJ databases">
        <title>Anaerobic carbon monoxide metabolism by Pleomorphomonas carboxyditropha sp. nov., a new mesophilic hydrogenogenic carboxidotroph.</title>
        <authorList>
            <person name="Esquivel-Elizondo S."/>
            <person name="Krajmalnik-Brown R."/>
        </authorList>
    </citation>
    <scope>NUCLEOTIDE SEQUENCE [LARGE SCALE GENOMIC DNA]</scope>
    <source>
        <strain evidence="11 12">R5-392</strain>
    </source>
</reference>
<comment type="caution">
    <text evidence="11">The sequence shown here is derived from an EMBL/GenBank/DDBJ whole genome shotgun (WGS) entry which is preliminary data.</text>
</comment>
<accession>A0A1I4W2A6</accession>
<dbReference type="PANTHER" id="PTHR34981">
    <property type="entry name" value="CELL DIVISION PROTEIN ZAPA"/>
    <property type="match status" value="1"/>
</dbReference>
<evidence type="ECO:0000256" key="10">
    <source>
        <dbReference type="SAM" id="Coils"/>
    </source>
</evidence>
<dbReference type="GO" id="GO:0000921">
    <property type="term" value="P:septin ring assembly"/>
    <property type="evidence" value="ECO:0007669"/>
    <property type="project" value="TreeGrafter"/>
</dbReference>
<evidence type="ECO:0000313" key="11">
    <source>
        <dbReference type="EMBL" id="PKR88189.1"/>
    </source>
</evidence>
<evidence type="ECO:0000256" key="5">
    <source>
        <dbReference type="ARBA" id="ARBA00023210"/>
    </source>
</evidence>
<dbReference type="GO" id="GO:0043093">
    <property type="term" value="P:FtsZ-dependent cytokinesis"/>
    <property type="evidence" value="ECO:0007669"/>
    <property type="project" value="TreeGrafter"/>
</dbReference>
<evidence type="ECO:0000256" key="7">
    <source>
        <dbReference type="ARBA" id="ARBA00024910"/>
    </source>
</evidence>
<dbReference type="EMBL" id="PJNW01000013">
    <property type="protein sequence ID" value="PKR88189.1"/>
    <property type="molecule type" value="Genomic_DNA"/>
</dbReference>
<evidence type="ECO:0000256" key="2">
    <source>
        <dbReference type="ARBA" id="ARBA00015195"/>
    </source>
</evidence>
<dbReference type="GO" id="GO:0000917">
    <property type="term" value="P:division septum assembly"/>
    <property type="evidence" value="ECO:0007669"/>
    <property type="project" value="UniProtKB-KW"/>
</dbReference>
<keyword evidence="10" id="KW-0175">Coiled coil</keyword>
<evidence type="ECO:0000256" key="6">
    <source>
        <dbReference type="ARBA" id="ARBA00023306"/>
    </source>
</evidence>
<dbReference type="GO" id="GO:0030428">
    <property type="term" value="C:cell septum"/>
    <property type="evidence" value="ECO:0007669"/>
    <property type="project" value="TreeGrafter"/>
</dbReference>
<proteinExistence type="predicted"/>
<name>A0A1I4W2A6_9HYPH</name>
<evidence type="ECO:0000256" key="4">
    <source>
        <dbReference type="ARBA" id="ARBA00022618"/>
    </source>
</evidence>
<dbReference type="AlphaFoldDB" id="A0A1I4W2A6"/>
<comment type="subcellular location">
    <subcellularLocation>
        <location evidence="1">Cytoplasm</location>
    </subcellularLocation>
</comment>
<dbReference type="SUPFAM" id="SSF102829">
    <property type="entry name" value="Cell division protein ZapA-like"/>
    <property type="match status" value="1"/>
</dbReference>
<sequence length="117" mass="13021">MSQVTVTIAGKTYRMACDDGQEEHLYGLASRLDSIINEIRGVFGEIGDQRLTVMSAITVLDQLSETERRLKGLEAEARSLRESRDALLERQGEVERRLAEKLIAAAARIEATAEKMV</sequence>
<dbReference type="Pfam" id="PF05164">
    <property type="entry name" value="ZapA"/>
    <property type="match status" value="1"/>
</dbReference>
<dbReference type="RefSeq" id="WP_101290257.1">
    <property type="nucleotide sequence ID" value="NZ_FOUQ01000014.1"/>
</dbReference>
<evidence type="ECO:0000256" key="8">
    <source>
        <dbReference type="ARBA" id="ARBA00026068"/>
    </source>
</evidence>
<dbReference type="OrthoDB" id="9797575at2"/>
<protein>
    <recommendedName>
        <fullName evidence="2">Cell division protein ZapA</fullName>
    </recommendedName>
    <alternativeName>
        <fullName evidence="9">Z ring-associated protein ZapA</fullName>
    </alternativeName>
</protein>
<dbReference type="GO" id="GO:0005829">
    <property type="term" value="C:cytosol"/>
    <property type="evidence" value="ECO:0007669"/>
    <property type="project" value="TreeGrafter"/>
</dbReference>
<dbReference type="GO" id="GO:0032153">
    <property type="term" value="C:cell division site"/>
    <property type="evidence" value="ECO:0007669"/>
    <property type="project" value="TreeGrafter"/>
</dbReference>
<dbReference type="InterPro" id="IPR036192">
    <property type="entry name" value="Cell_div_ZapA-like_sf"/>
</dbReference>
<dbReference type="Proteomes" id="UP000233491">
    <property type="component" value="Unassembled WGS sequence"/>
</dbReference>
<feature type="coiled-coil region" evidence="10">
    <location>
        <begin position="56"/>
        <end position="90"/>
    </location>
</feature>
<keyword evidence="5" id="KW-0717">Septation</keyword>
<evidence type="ECO:0000313" key="12">
    <source>
        <dbReference type="Proteomes" id="UP000233491"/>
    </source>
</evidence>
<evidence type="ECO:0000256" key="3">
    <source>
        <dbReference type="ARBA" id="ARBA00022490"/>
    </source>
</evidence>
<comment type="subunit">
    <text evidence="8">Homodimer. Interacts with FtsZ.</text>
</comment>
<keyword evidence="6" id="KW-0131">Cell cycle</keyword>
<dbReference type="PANTHER" id="PTHR34981:SF1">
    <property type="entry name" value="CELL DIVISION PROTEIN ZAPA"/>
    <property type="match status" value="1"/>
</dbReference>
<evidence type="ECO:0000256" key="1">
    <source>
        <dbReference type="ARBA" id="ARBA00004496"/>
    </source>
</evidence>
<organism evidence="11 12">
    <name type="scientific">Pleomorphomonas diazotrophica</name>
    <dbReference type="NCBI Taxonomy" id="1166257"/>
    <lineage>
        <taxon>Bacteria</taxon>
        <taxon>Pseudomonadati</taxon>
        <taxon>Pseudomonadota</taxon>
        <taxon>Alphaproteobacteria</taxon>
        <taxon>Hyphomicrobiales</taxon>
        <taxon>Pleomorphomonadaceae</taxon>
        <taxon>Pleomorphomonas</taxon>
    </lineage>
</organism>
<gene>
    <name evidence="11" type="ORF">CXZ10_15420</name>
</gene>